<accession>A0A9P5PEA8</accession>
<gene>
    <name evidence="1" type="ORF">BDP27DRAFT_1370451</name>
</gene>
<evidence type="ECO:0000313" key="2">
    <source>
        <dbReference type="Proteomes" id="UP000772434"/>
    </source>
</evidence>
<proteinExistence type="predicted"/>
<dbReference type="AlphaFoldDB" id="A0A9P5PEA8"/>
<sequence length="379" mass="42281">MCRRRVVRELGWRRWMRELALGGESKGWRGYGASEGYMGLRVEYSREYDMGVVWIGRGLRVEHSSRVLERDTGVAWMSGSAGVEKEMTSGGREDEASTNIRSRSVDDESCRCGLEERRVSGFLGPSQPRNRHRVSIIPRSFGCRRDTPFVTGMECIPFLSVGSGIKPRYDGVAISRSVTDVGADSLRLKELGMFLSGSKVLLLLIIDIQKTSSQMTPPRAAYANSLGISVNLSSEELSALENNLRFESGPSVVTPERTKELKAMLDLVDKDIEGLSSQLTHLETQRAKLLSLLSPMRKLPNETLLHIFQDVCEGNLLQCYPWRIEKGDEDDEDEDEGILDAELQPSTKITSPVITYLPTMAISSFMDKSKSGDAHYIFG</sequence>
<protein>
    <submittedName>
        <fullName evidence="1">Uncharacterized protein</fullName>
    </submittedName>
</protein>
<keyword evidence="2" id="KW-1185">Reference proteome</keyword>
<dbReference type="EMBL" id="JADNRY010000239">
    <property type="protein sequence ID" value="KAF9060535.1"/>
    <property type="molecule type" value="Genomic_DNA"/>
</dbReference>
<dbReference type="Proteomes" id="UP000772434">
    <property type="component" value="Unassembled WGS sequence"/>
</dbReference>
<dbReference type="OrthoDB" id="3022400at2759"/>
<name>A0A9P5PEA8_9AGAR</name>
<reference evidence="1" key="1">
    <citation type="submission" date="2020-11" db="EMBL/GenBank/DDBJ databases">
        <authorList>
            <consortium name="DOE Joint Genome Institute"/>
            <person name="Ahrendt S."/>
            <person name="Riley R."/>
            <person name="Andreopoulos W."/>
            <person name="Labutti K."/>
            <person name="Pangilinan J."/>
            <person name="Ruiz-Duenas F.J."/>
            <person name="Barrasa J.M."/>
            <person name="Sanchez-Garcia M."/>
            <person name="Camarero S."/>
            <person name="Miyauchi S."/>
            <person name="Serrano A."/>
            <person name="Linde D."/>
            <person name="Babiker R."/>
            <person name="Drula E."/>
            <person name="Ayuso-Fernandez I."/>
            <person name="Pacheco R."/>
            <person name="Padilla G."/>
            <person name="Ferreira P."/>
            <person name="Barriuso J."/>
            <person name="Kellner H."/>
            <person name="Castanera R."/>
            <person name="Alfaro M."/>
            <person name="Ramirez L."/>
            <person name="Pisabarro A.G."/>
            <person name="Kuo A."/>
            <person name="Tritt A."/>
            <person name="Lipzen A."/>
            <person name="He G."/>
            <person name="Yan M."/>
            <person name="Ng V."/>
            <person name="Cullen D."/>
            <person name="Martin F."/>
            <person name="Rosso M.-N."/>
            <person name="Henrissat B."/>
            <person name="Hibbett D."/>
            <person name="Martinez A.T."/>
            <person name="Grigoriev I.V."/>
        </authorList>
    </citation>
    <scope>NUCLEOTIDE SEQUENCE</scope>
    <source>
        <strain evidence="1">AH 40177</strain>
    </source>
</reference>
<comment type="caution">
    <text evidence="1">The sequence shown here is derived from an EMBL/GenBank/DDBJ whole genome shotgun (WGS) entry which is preliminary data.</text>
</comment>
<evidence type="ECO:0000313" key="1">
    <source>
        <dbReference type="EMBL" id="KAF9060535.1"/>
    </source>
</evidence>
<organism evidence="1 2">
    <name type="scientific">Rhodocollybia butyracea</name>
    <dbReference type="NCBI Taxonomy" id="206335"/>
    <lineage>
        <taxon>Eukaryota</taxon>
        <taxon>Fungi</taxon>
        <taxon>Dikarya</taxon>
        <taxon>Basidiomycota</taxon>
        <taxon>Agaricomycotina</taxon>
        <taxon>Agaricomycetes</taxon>
        <taxon>Agaricomycetidae</taxon>
        <taxon>Agaricales</taxon>
        <taxon>Marasmiineae</taxon>
        <taxon>Omphalotaceae</taxon>
        <taxon>Rhodocollybia</taxon>
    </lineage>
</organism>